<protein>
    <recommendedName>
        <fullName evidence="5">Aminotransferase-like plant mobile domain-containing protein</fullName>
    </recommendedName>
</protein>
<dbReference type="Proteomes" id="UP000197138">
    <property type="component" value="Unassembled WGS sequence"/>
</dbReference>
<evidence type="ECO:0008006" key="5">
    <source>
        <dbReference type="Google" id="ProtNLM"/>
    </source>
</evidence>
<gene>
    <name evidence="1" type="ORF">CDL15_Pgr011141</name>
    <name evidence="2" type="ORF">CRG98_037455</name>
</gene>
<dbReference type="EMBL" id="PGOL01003227">
    <property type="protein sequence ID" value="PKI42139.1"/>
    <property type="molecule type" value="Genomic_DNA"/>
</dbReference>
<dbReference type="EMBL" id="MTKT01001090">
    <property type="protein sequence ID" value="OWM86317.1"/>
    <property type="molecule type" value="Genomic_DNA"/>
</dbReference>
<evidence type="ECO:0000313" key="3">
    <source>
        <dbReference type="Proteomes" id="UP000197138"/>
    </source>
</evidence>
<organism evidence="1 3">
    <name type="scientific">Punica granatum</name>
    <name type="common">Pomegranate</name>
    <dbReference type="NCBI Taxonomy" id="22663"/>
    <lineage>
        <taxon>Eukaryota</taxon>
        <taxon>Viridiplantae</taxon>
        <taxon>Streptophyta</taxon>
        <taxon>Embryophyta</taxon>
        <taxon>Tracheophyta</taxon>
        <taxon>Spermatophyta</taxon>
        <taxon>Magnoliopsida</taxon>
        <taxon>eudicotyledons</taxon>
        <taxon>Gunneridae</taxon>
        <taxon>Pentapetalae</taxon>
        <taxon>rosids</taxon>
        <taxon>malvids</taxon>
        <taxon>Myrtales</taxon>
        <taxon>Lythraceae</taxon>
        <taxon>Punica</taxon>
    </lineage>
</organism>
<accession>A0A218XMV3</accession>
<dbReference type="AlphaFoldDB" id="A0A218XMV3"/>
<name>A0A218XMV3_PUNGR</name>
<proteinExistence type="predicted"/>
<evidence type="ECO:0000313" key="2">
    <source>
        <dbReference type="EMBL" id="PKI42139.1"/>
    </source>
</evidence>
<comment type="caution">
    <text evidence="1">The sequence shown here is derived from an EMBL/GenBank/DDBJ whole genome shotgun (WGS) entry which is preliminary data.</text>
</comment>
<keyword evidence="4" id="KW-1185">Reference proteome</keyword>
<reference evidence="3" key="1">
    <citation type="journal article" date="2017" name="Plant J.">
        <title>The pomegranate (Punica granatum L.) genome and the genomics of punicalagin biosynthesis.</title>
        <authorList>
            <person name="Qin G."/>
            <person name="Xu C."/>
            <person name="Ming R."/>
            <person name="Tang H."/>
            <person name="Guyot R."/>
            <person name="Kramer E.M."/>
            <person name="Hu Y."/>
            <person name="Yi X."/>
            <person name="Qi Y."/>
            <person name="Xu X."/>
            <person name="Gao Z."/>
            <person name="Pan H."/>
            <person name="Jian J."/>
            <person name="Tian Y."/>
            <person name="Yue Z."/>
            <person name="Xu Y."/>
        </authorList>
    </citation>
    <scope>NUCLEOTIDE SEQUENCE [LARGE SCALE GENOMIC DNA]</scope>
    <source>
        <strain evidence="3">cv. Dabenzi</strain>
    </source>
</reference>
<evidence type="ECO:0000313" key="4">
    <source>
        <dbReference type="Proteomes" id="UP000233551"/>
    </source>
</evidence>
<dbReference type="Proteomes" id="UP000233551">
    <property type="component" value="Unassembled WGS sequence"/>
</dbReference>
<reference evidence="2 4" key="3">
    <citation type="submission" date="2017-11" db="EMBL/GenBank/DDBJ databases">
        <title>De-novo sequencing of pomegranate (Punica granatum L.) genome.</title>
        <authorList>
            <person name="Akparov Z."/>
            <person name="Amiraslanov A."/>
            <person name="Hajiyeva S."/>
            <person name="Abbasov M."/>
            <person name="Kaur K."/>
            <person name="Hamwieh A."/>
            <person name="Solovyev V."/>
            <person name="Salamov A."/>
            <person name="Braich B."/>
            <person name="Kosarev P."/>
            <person name="Mahmoud A."/>
            <person name="Hajiyev E."/>
            <person name="Babayeva S."/>
            <person name="Izzatullayeva V."/>
            <person name="Mammadov A."/>
            <person name="Mammadov A."/>
            <person name="Sharifova S."/>
            <person name="Ojaghi J."/>
            <person name="Eynullazada K."/>
            <person name="Bayramov B."/>
            <person name="Abdulazimova A."/>
            <person name="Shahmuradov I."/>
        </authorList>
    </citation>
    <scope>NUCLEOTIDE SEQUENCE [LARGE SCALE GENOMIC DNA]</scope>
    <source>
        <strain evidence="2">AG2017</strain>
        <strain evidence="4">cv. AG2017</strain>
        <tissue evidence="2">Leaf</tissue>
    </source>
</reference>
<sequence>MVHPTLCPKLDCPSLPGRSLILIWDALCLVDQVYVRNIVGDLPLRFTLCSADRPIDWTFLRTIIEFWDEQHVVFSCQGTELTPTIEESATLIQRSSSMQDIVEPNQYATIPGRLSDLLGISVEEAQAELRNG</sequence>
<evidence type="ECO:0000313" key="1">
    <source>
        <dbReference type="EMBL" id="OWM86317.1"/>
    </source>
</evidence>
<reference evidence="1" key="2">
    <citation type="submission" date="2017-06" db="EMBL/GenBank/DDBJ databases">
        <title>The pomegranate genome and the genomics of punicalagin biosynthesis.</title>
        <authorList>
            <person name="Xu C."/>
        </authorList>
    </citation>
    <scope>NUCLEOTIDE SEQUENCE [LARGE SCALE GENOMIC DNA]</scope>
    <source>
        <tissue evidence="1">Fresh leaf</tissue>
    </source>
</reference>